<comment type="cofactor">
    <cofactor evidence="5">
        <name>Mg(2+)</name>
        <dbReference type="ChEBI" id="CHEBI:18420"/>
    </cofactor>
</comment>
<dbReference type="NCBIfam" id="TIGR02727">
    <property type="entry name" value="MTHFS_bact"/>
    <property type="match status" value="1"/>
</dbReference>
<dbReference type="InterPro" id="IPR037171">
    <property type="entry name" value="NagB/RpiA_transferase-like"/>
</dbReference>
<dbReference type="SUPFAM" id="SSF100950">
    <property type="entry name" value="NagB/RpiA/CoA transferase-like"/>
    <property type="match status" value="1"/>
</dbReference>
<dbReference type="GO" id="GO:0009396">
    <property type="term" value="P:folic acid-containing compound biosynthetic process"/>
    <property type="evidence" value="ECO:0007669"/>
    <property type="project" value="TreeGrafter"/>
</dbReference>
<evidence type="ECO:0000256" key="3">
    <source>
        <dbReference type="ARBA" id="ARBA00022840"/>
    </source>
</evidence>
<evidence type="ECO:0000256" key="5">
    <source>
        <dbReference type="RuleBase" id="RU361279"/>
    </source>
</evidence>
<dbReference type="EMBL" id="JAENIG010000003">
    <property type="protein sequence ID" value="MBK1854514.1"/>
    <property type="molecule type" value="Genomic_DNA"/>
</dbReference>
<comment type="catalytic activity">
    <reaction evidence="5">
        <text>(6S)-5-formyl-5,6,7,8-tetrahydrofolate + ATP = (6R)-5,10-methenyltetrahydrofolate + ADP + phosphate</text>
        <dbReference type="Rhea" id="RHEA:10488"/>
        <dbReference type="ChEBI" id="CHEBI:30616"/>
        <dbReference type="ChEBI" id="CHEBI:43474"/>
        <dbReference type="ChEBI" id="CHEBI:57455"/>
        <dbReference type="ChEBI" id="CHEBI:57457"/>
        <dbReference type="ChEBI" id="CHEBI:456216"/>
        <dbReference type="EC" id="6.3.3.2"/>
    </reaction>
</comment>
<sequence>MREKDTLRAAMRATLREIPLPEIAAASTRICQEIHRHPEIHHGAKTVTMFSARADEVNLSSLHQRLPDKQFLYPLCHRGGVLSFHHVESPAELTPGMLGILEPIPERHPAVATEAIDLFLCPGLIFGRDGSRLGHGGGFYDRALALRKPDAAVVGIGLQAQLQDSVPSSVHDVFMQKVVTENGLLDFKPH</sequence>
<reference evidence="6" key="1">
    <citation type="submission" date="2021-01" db="EMBL/GenBank/DDBJ databases">
        <title>Modified the classification status of verrucomicrobia.</title>
        <authorList>
            <person name="Feng X."/>
        </authorList>
    </citation>
    <scope>NUCLEOTIDE SEQUENCE</scope>
    <source>
        <strain evidence="6">5K15</strain>
    </source>
</reference>
<evidence type="ECO:0000313" key="6">
    <source>
        <dbReference type="EMBL" id="MBK1854514.1"/>
    </source>
</evidence>
<dbReference type="GO" id="GO:0046872">
    <property type="term" value="F:metal ion binding"/>
    <property type="evidence" value="ECO:0007669"/>
    <property type="project" value="UniProtKB-KW"/>
</dbReference>
<comment type="caution">
    <text evidence="6">The sequence shown here is derived from an EMBL/GenBank/DDBJ whole genome shotgun (WGS) entry which is preliminary data.</text>
</comment>
<keyword evidence="5" id="KW-0460">Magnesium</keyword>
<dbReference type="GO" id="GO:0030272">
    <property type="term" value="F:5-formyltetrahydrofolate cyclo-ligase activity"/>
    <property type="evidence" value="ECO:0007669"/>
    <property type="project" value="UniProtKB-EC"/>
</dbReference>
<dbReference type="GO" id="GO:0035999">
    <property type="term" value="P:tetrahydrofolate interconversion"/>
    <property type="evidence" value="ECO:0007669"/>
    <property type="project" value="TreeGrafter"/>
</dbReference>
<dbReference type="RefSeq" id="WP_309489121.1">
    <property type="nucleotide sequence ID" value="NZ_JAENIG010000003.1"/>
</dbReference>
<feature type="binding site" evidence="4">
    <location>
        <begin position="4"/>
        <end position="8"/>
    </location>
    <ligand>
        <name>ATP</name>
        <dbReference type="ChEBI" id="CHEBI:30616"/>
    </ligand>
</feature>
<evidence type="ECO:0000256" key="4">
    <source>
        <dbReference type="PIRSR" id="PIRSR006806-1"/>
    </source>
</evidence>
<dbReference type="Proteomes" id="UP000634206">
    <property type="component" value="Unassembled WGS sequence"/>
</dbReference>
<keyword evidence="3 4" id="KW-0067">ATP-binding</keyword>
<evidence type="ECO:0000256" key="2">
    <source>
        <dbReference type="ARBA" id="ARBA00022741"/>
    </source>
</evidence>
<keyword evidence="6" id="KW-0436">Ligase</keyword>
<dbReference type="Gene3D" id="3.40.50.10420">
    <property type="entry name" value="NagB/RpiA/CoA transferase-like"/>
    <property type="match status" value="1"/>
</dbReference>
<keyword evidence="2 4" id="KW-0547">Nucleotide-binding</keyword>
<gene>
    <name evidence="6" type="ORF">JIN83_06060</name>
</gene>
<organism evidence="6 7">
    <name type="scientific">Oceaniferula flava</name>
    <dbReference type="NCBI Taxonomy" id="2800421"/>
    <lineage>
        <taxon>Bacteria</taxon>
        <taxon>Pseudomonadati</taxon>
        <taxon>Verrucomicrobiota</taxon>
        <taxon>Verrucomicrobiia</taxon>
        <taxon>Verrucomicrobiales</taxon>
        <taxon>Verrucomicrobiaceae</taxon>
        <taxon>Oceaniferula</taxon>
    </lineage>
</organism>
<feature type="binding site" evidence="4">
    <location>
        <position position="56"/>
    </location>
    <ligand>
        <name>substrate</name>
    </ligand>
</feature>
<dbReference type="PANTHER" id="PTHR23407">
    <property type="entry name" value="ATPASE INHIBITOR/5-FORMYLTETRAHYDROFOLATE CYCLO-LIGASE"/>
    <property type="match status" value="1"/>
</dbReference>
<accession>A0AAE2SCR4</accession>
<keyword evidence="7" id="KW-1185">Reference proteome</keyword>
<dbReference type="AlphaFoldDB" id="A0AAE2SCR4"/>
<keyword evidence="5" id="KW-0479">Metal-binding</keyword>
<evidence type="ECO:0000256" key="1">
    <source>
        <dbReference type="ARBA" id="ARBA00010638"/>
    </source>
</evidence>
<dbReference type="InterPro" id="IPR024185">
    <property type="entry name" value="FTHF_cligase-like_sf"/>
</dbReference>
<dbReference type="PANTHER" id="PTHR23407:SF1">
    <property type="entry name" value="5-FORMYLTETRAHYDROFOLATE CYCLO-LIGASE"/>
    <property type="match status" value="1"/>
</dbReference>
<proteinExistence type="inferred from homology"/>
<dbReference type="InterPro" id="IPR002698">
    <property type="entry name" value="FTHF_cligase"/>
</dbReference>
<dbReference type="PIRSF" id="PIRSF006806">
    <property type="entry name" value="FTHF_cligase"/>
    <property type="match status" value="1"/>
</dbReference>
<evidence type="ECO:0000313" key="7">
    <source>
        <dbReference type="Proteomes" id="UP000634206"/>
    </source>
</evidence>
<comment type="similarity">
    <text evidence="1 5">Belongs to the 5-formyltetrahydrofolate cyclo-ligase family.</text>
</comment>
<dbReference type="EC" id="6.3.3.2" evidence="5"/>
<protein>
    <recommendedName>
        <fullName evidence="5">5-formyltetrahydrofolate cyclo-ligase</fullName>
        <ecNumber evidence="5">6.3.3.2</ecNumber>
    </recommendedName>
</protein>
<name>A0AAE2SCR4_9BACT</name>
<feature type="binding site" evidence="4">
    <location>
        <begin position="132"/>
        <end position="140"/>
    </location>
    <ligand>
        <name>ATP</name>
        <dbReference type="ChEBI" id="CHEBI:30616"/>
    </ligand>
</feature>
<dbReference type="GO" id="GO:0005524">
    <property type="term" value="F:ATP binding"/>
    <property type="evidence" value="ECO:0007669"/>
    <property type="project" value="UniProtKB-KW"/>
</dbReference>
<dbReference type="Pfam" id="PF01812">
    <property type="entry name" value="5-FTHF_cyc-lig"/>
    <property type="match status" value="1"/>
</dbReference>